<dbReference type="SMART" id="SM00494">
    <property type="entry name" value="ChtBD2"/>
    <property type="match status" value="1"/>
</dbReference>
<dbReference type="InterPro" id="IPR002557">
    <property type="entry name" value="Chitin-bd_dom"/>
</dbReference>
<dbReference type="GO" id="GO:0005576">
    <property type="term" value="C:extracellular region"/>
    <property type="evidence" value="ECO:0007669"/>
    <property type="project" value="InterPro"/>
</dbReference>
<gene>
    <name evidence="2" type="ORF">DPMN_168155</name>
</gene>
<dbReference type="Pfam" id="PF01607">
    <property type="entry name" value="CBM_14"/>
    <property type="match status" value="1"/>
</dbReference>
<comment type="caution">
    <text evidence="2">The sequence shown here is derived from an EMBL/GenBank/DDBJ whole genome shotgun (WGS) entry which is preliminary data.</text>
</comment>
<dbReference type="SUPFAM" id="SSF57625">
    <property type="entry name" value="Invertebrate chitin-binding proteins"/>
    <property type="match status" value="1"/>
</dbReference>
<evidence type="ECO:0000313" key="2">
    <source>
        <dbReference type="EMBL" id="KAH3789963.1"/>
    </source>
</evidence>
<dbReference type="AlphaFoldDB" id="A0A9D4IZE1"/>
<dbReference type="Proteomes" id="UP000828390">
    <property type="component" value="Unassembled WGS sequence"/>
</dbReference>
<reference evidence="2" key="1">
    <citation type="journal article" date="2019" name="bioRxiv">
        <title>The Genome of the Zebra Mussel, Dreissena polymorpha: A Resource for Invasive Species Research.</title>
        <authorList>
            <person name="McCartney M.A."/>
            <person name="Auch B."/>
            <person name="Kono T."/>
            <person name="Mallez S."/>
            <person name="Zhang Y."/>
            <person name="Obille A."/>
            <person name="Becker A."/>
            <person name="Abrahante J.E."/>
            <person name="Garbe J."/>
            <person name="Badalamenti J.P."/>
            <person name="Herman A."/>
            <person name="Mangelson H."/>
            <person name="Liachko I."/>
            <person name="Sullivan S."/>
            <person name="Sone E.D."/>
            <person name="Koren S."/>
            <person name="Silverstein K.A.T."/>
            <person name="Beckman K.B."/>
            <person name="Gohl D.M."/>
        </authorList>
    </citation>
    <scope>NUCLEOTIDE SEQUENCE</scope>
    <source>
        <strain evidence="2">Duluth1</strain>
        <tissue evidence="2">Whole animal</tissue>
    </source>
</reference>
<dbReference type="EMBL" id="JAIWYP010000008">
    <property type="protein sequence ID" value="KAH3789963.1"/>
    <property type="molecule type" value="Genomic_DNA"/>
</dbReference>
<sequence>MRFIDICSRQLSNGGWSYYPFPGSCTQYIHCGKHGNGFLETCAVGTFFDGAKCVRAEDVNCQFGN</sequence>
<proteinExistence type="predicted"/>
<dbReference type="GO" id="GO:0008061">
    <property type="term" value="F:chitin binding"/>
    <property type="evidence" value="ECO:0007669"/>
    <property type="project" value="InterPro"/>
</dbReference>
<evidence type="ECO:0000313" key="3">
    <source>
        <dbReference type="Proteomes" id="UP000828390"/>
    </source>
</evidence>
<name>A0A9D4IZE1_DREPO</name>
<dbReference type="PROSITE" id="PS50940">
    <property type="entry name" value="CHIT_BIND_II"/>
    <property type="match status" value="1"/>
</dbReference>
<organism evidence="2 3">
    <name type="scientific">Dreissena polymorpha</name>
    <name type="common">Zebra mussel</name>
    <name type="synonym">Mytilus polymorpha</name>
    <dbReference type="NCBI Taxonomy" id="45954"/>
    <lineage>
        <taxon>Eukaryota</taxon>
        <taxon>Metazoa</taxon>
        <taxon>Spiralia</taxon>
        <taxon>Lophotrochozoa</taxon>
        <taxon>Mollusca</taxon>
        <taxon>Bivalvia</taxon>
        <taxon>Autobranchia</taxon>
        <taxon>Heteroconchia</taxon>
        <taxon>Euheterodonta</taxon>
        <taxon>Imparidentia</taxon>
        <taxon>Neoheterodontei</taxon>
        <taxon>Myida</taxon>
        <taxon>Dreissenoidea</taxon>
        <taxon>Dreissenidae</taxon>
        <taxon>Dreissena</taxon>
    </lineage>
</organism>
<keyword evidence="3" id="KW-1185">Reference proteome</keyword>
<dbReference type="InterPro" id="IPR036508">
    <property type="entry name" value="Chitin-bd_dom_sf"/>
</dbReference>
<feature type="domain" description="Chitin-binding type-2" evidence="1">
    <location>
        <begin position="4"/>
        <end position="63"/>
    </location>
</feature>
<dbReference type="Gene3D" id="2.170.140.10">
    <property type="entry name" value="Chitin binding domain"/>
    <property type="match status" value="1"/>
</dbReference>
<evidence type="ECO:0000259" key="1">
    <source>
        <dbReference type="PROSITE" id="PS50940"/>
    </source>
</evidence>
<reference evidence="2" key="2">
    <citation type="submission" date="2020-11" db="EMBL/GenBank/DDBJ databases">
        <authorList>
            <person name="McCartney M.A."/>
            <person name="Auch B."/>
            <person name="Kono T."/>
            <person name="Mallez S."/>
            <person name="Becker A."/>
            <person name="Gohl D.M."/>
            <person name="Silverstein K.A.T."/>
            <person name="Koren S."/>
            <person name="Bechman K.B."/>
            <person name="Herman A."/>
            <person name="Abrahante J.E."/>
            <person name="Garbe J."/>
        </authorList>
    </citation>
    <scope>NUCLEOTIDE SEQUENCE</scope>
    <source>
        <strain evidence="2">Duluth1</strain>
        <tissue evidence="2">Whole animal</tissue>
    </source>
</reference>
<protein>
    <recommendedName>
        <fullName evidence="1">Chitin-binding type-2 domain-containing protein</fullName>
    </recommendedName>
</protein>
<accession>A0A9D4IZE1</accession>